<dbReference type="Gene3D" id="3.20.20.150">
    <property type="entry name" value="Divalent-metal-dependent TIM barrel enzymes"/>
    <property type="match status" value="1"/>
</dbReference>
<accession>A0A2N9L4R6</accession>
<reference evidence="2" key="1">
    <citation type="submission" date="2018-02" db="EMBL/GenBank/DDBJ databases">
        <authorList>
            <person name="Hausmann B."/>
        </authorList>
    </citation>
    <scope>NUCLEOTIDE SEQUENCE [LARGE SCALE GENOMIC DNA]</scope>
    <source>
        <strain evidence="2">Peat soil MAG SbA5</strain>
    </source>
</reference>
<evidence type="ECO:0000313" key="2">
    <source>
        <dbReference type="Proteomes" id="UP000239735"/>
    </source>
</evidence>
<protein>
    <recommendedName>
        <fullName evidence="3">Xylose isomerase-like TIM barrel domain-containing protein</fullName>
    </recommendedName>
</protein>
<dbReference type="InterPro" id="IPR036237">
    <property type="entry name" value="Xyl_isomerase-like_sf"/>
</dbReference>
<dbReference type="EMBL" id="OKRB01000057">
    <property type="protein sequence ID" value="SPE18288.1"/>
    <property type="molecule type" value="Genomic_DNA"/>
</dbReference>
<evidence type="ECO:0008006" key="3">
    <source>
        <dbReference type="Google" id="ProtNLM"/>
    </source>
</evidence>
<dbReference type="Proteomes" id="UP000239735">
    <property type="component" value="Unassembled WGS sequence"/>
</dbReference>
<sequence>MTEERDTRLRVYMNIQALDSMPQKPAGGLQALRDAGYEGVQFIQPIDHARKNQAQAMGLGVCGSGRVNTPAEAAPLAKEAREEGLECLTLHVGWGAESDEEAGKLIGAVLDAAAKYSIPLYPETHRATIFQDPWRTVQFLTRFPELEFNGDFSHWYTGTEMVYGGFENKLEFIRPVLGRIGFLHGRIGNPGCMQVDVGDGGAEGRPYVDHFRALWTESFLGFLRRRPLLDRFCFAPELLGPEYYYARVFEGREESDRWQQSLVLARIARECFAEARRRWTCEA</sequence>
<dbReference type="OrthoDB" id="2555274at2"/>
<dbReference type="SUPFAM" id="SSF51658">
    <property type="entry name" value="Xylose isomerase-like"/>
    <property type="match status" value="1"/>
</dbReference>
<evidence type="ECO:0000313" key="1">
    <source>
        <dbReference type="EMBL" id="SPE18288.1"/>
    </source>
</evidence>
<proteinExistence type="predicted"/>
<gene>
    <name evidence="1" type="ORF">SBA5_150022</name>
</gene>
<dbReference type="AlphaFoldDB" id="A0A2N9L4R6"/>
<organism evidence="1 2">
    <name type="scientific">Candidatus Sulfuritelmatomonas gaucii</name>
    <dbReference type="NCBI Taxonomy" id="2043161"/>
    <lineage>
        <taxon>Bacteria</taxon>
        <taxon>Pseudomonadati</taxon>
        <taxon>Acidobacteriota</taxon>
        <taxon>Terriglobia</taxon>
        <taxon>Terriglobales</taxon>
        <taxon>Acidobacteriaceae</taxon>
        <taxon>Candidatus Sulfuritelmatomonas</taxon>
    </lineage>
</organism>
<name>A0A2N9L4R6_9BACT</name>